<accession>A0ABY2I2Q2</accession>
<evidence type="ECO:0000313" key="2">
    <source>
        <dbReference type="Proteomes" id="UP000298252"/>
    </source>
</evidence>
<dbReference type="Proteomes" id="UP000298252">
    <property type="component" value="Unassembled WGS sequence"/>
</dbReference>
<dbReference type="RefSeq" id="WP_092338290.1">
    <property type="nucleotide sequence ID" value="NZ_FNIB01000001.1"/>
</dbReference>
<reference evidence="1 2" key="1">
    <citation type="submission" date="2019-03" db="EMBL/GenBank/DDBJ databases">
        <title>Genomics of glacier-inhabiting Cryobacterium strains.</title>
        <authorList>
            <person name="Liu Q."/>
            <person name="Xin Y.-H."/>
        </authorList>
    </citation>
    <scope>NUCLEOTIDE SEQUENCE [LARGE SCALE GENOMIC DNA]</scope>
    <source>
        <strain evidence="1 2">Hh8</strain>
    </source>
</reference>
<name>A0ABY2I2Q2_9MICO</name>
<protein>
    <submittedName>
        <fullName evidence="1">Uncharacterized protein</fullName>
    </submittedName>
</protein>
<gene>
    <name evidence="1" type="ORF">E3O21_07870</name>
</gene>
<organism evidence="1 2">
    <name type="scientific">Cryobacterium flavum</name>
    <dbReference type="NCBI Taxonomy" id="1424659"/>
    <lineage>
        <taxon>Bacteria</taxon>
        <taxon>Bacillati</taxon>
        <taxon>Actinomycetota</taxon>
        <taxon>Actinomycetes</taxon>
        <taxon>Micrococcales</taxon>
        <taxon>Microbacteriaceae</taxon>
        <taxon>Cryobacterium</taxon>
    </lineage>
</organism>
<dbReference type="EMBL" id="SOFD01000024">
    <property type="protein sequence ID" value="TFB77590.1"/>
    <property type="molecule type" value="Genomic_DNA"/>
</dbReference>
<proteinExistence type="predicted"/>
<comment type="caution">
    <text evidence="1">The sequence shown here is derived from an EMBL/GenBank/DDBJ whole genome shotgun (WGS) entry which is preliminary data.</text>
</comment>
<evidence type="ECO:0000313" key="1">
    <source>
        <dbReference type="EMBL" id="TFB77590.1"/>
    </source>
</evidence>
<sequence length="95" mass="10395">MDQAMQSYRLTINDDWFYLSNEYNIADLKATLASAVHSGGGFVDIVSSVQAQVSLLITACSVVKLETIAEEDLPDADLGSSIVGPTYIDEDYWLD</sequence>
<keyword evidence="2" id="KW-1185">Reference proteome</keyword>